<dbReference type="PROSITE" id="PS50105">
    <property type="entry name" value="SAM_DOMAIN"/>
    <property type="match status" value="1"/>
</dbReference>
<dbReference type="VEuPathDB" id="VectorBase:ASTE010422"/>
<dbReference type="InterPro" id="IPR013761">
    <property type="entry name" value="SAM/pointed_sf"/>
</dbReference>
<feature type="region of interest" description="Disordered" evidence="4">
    <location>
        <begin position="692"/>
        <end position="820"/>
    </location>
</feature>
<dbReference type="Pfam" id="PF02820">
    <property type="entry name" value="MBT"/>
    <property type="match status" value="3"/>
</dbReference>
<proteinExistence type="predicted"/>
<keyword evidence="6" id="KW-1185">Reference proteome</keyword>
<dbReference type="SMART" id="SM00454">
    <property type="entry name" value="SAM"/>
    <property type="match status" value="1"/>
</dbReference>
<name>A0A182Y882_ANOST</name>
<feature type="compositionally biased region" description="Low complexity" evidence="4">
    <location>
        <begin position="786"/>
        <end position="805"/>
    </location>
</feature>
<dbReference type="Gene3D" id="1.10.150.50">
    <property type="entry name" value="Transcription Factor, Ets-1"/>
    <property type="match status" value="1"/>
</dbReference>
<dbReference type="PROSITE" id="PS51079">
    <property type="entry name" value="MBT"/>
    <property type="match status" value="3"/>
</dbReference>
<keyword evidence="2" id="KW-0677">Repeat</keyword>
<feature type="compositionally biased region" description="Basic and acidic residues" evidence="4">
    <location>
        <begin position="1532"/>
        <end position="1548"/>
    </location>
</feature>
<feature type="region of interest" description="Disordered" evidence="4">
    <location>
        <begin position="530"/>
        <end position="600"/>
    </location>
</feature>
<dbReference type="GO" id="GO:0005634">
    <property type="term" value="C:nucleus"/>
    <property type="evidence" value="ECO:0007669"/>
    <property type="project" value="UniProtKB-SubCell"/>
</dbReference>
<dbReference type="GO" id="GO:0003682">
    <property type="term" value="F:chromatin binding"/>
    <property type="evidence" value="ECO:0007669"/>
    <property type="project" value="TreeGrafter"/>
</dbReference>
<dbReference type="SUPFAM" id="SSF63748">
    <property type="entry name" value="Tudor/PWWP/MBT"/>
    <property type="match status" value="3"/>
</dbReference>
<protein>
    <submittedName>
        <fullName evidence="5">Uncharacterized protein</fullName>
    </submittedName>
</protein>
<dbReference type="CDD" id="cd20101">
    <property type="entry name" value="MBT_L3MBTL1-like_rpt1"/>
    <property type="match status" value="1"/>
</dbReference>
<accession>A0A182Y882</accession>
<dbReference type="VEuPathDB" id="VectorBase:ASTEI20_037828"/>
<evidence type="ECO:0000313" key="5">
    <source>
        <dbReference type="EnsemblMetazoa" id="ASTEI04668-PA"/>
    </source>
</evidence>
<comment type="subcellular location">
    <subcellularLocation>
        <location evidence="1">Nucleus</location>
    </subcellularLocation>
</comment>
<evidence type="ECO:0000256" key="1">
    <source>
        <dbReference type="ARBA" id="ARBA00004123"/>
    </source>
</evidence>
<sequence>MSYQQQTINGPSTIVKPNPIAGLPIANTTVVMPTGSSGTIGDLKLIAATTSTAALKMYRPIAPKPTSAAMMMMTNTTTATALPPTATTAPSILLSPAVPISPTTVPMMPGAVPPLSTTTVSNGVPTMVIPGVVKSTLIPSNYEQQPQPGQPQPALYAGGSKLVLPSGTTIKVTQHGGGGAFAQQQPQVQSSTAMAVATTAGNSQLLHTIVHTPALGTISFAKPPQSPQQPATKVLLNAKLPMTTSSTTTSQSSSSSSAGPIVPVNIPPLYVPPNKASIATPTVAKPITIPMSPVASGTFTKLADVETQRVMITGPPITVGSSSTTSTSIINNNNSVIKRRLSAGIAKANAATIEQQEVRKPIKAFPIPVLSSFPTVANPVPYQQHQHQPPEQTSNSILIKDRTVLLSANARALVEQCGKKENVNLSLQLENEPPATVAVAEDDESSNDGSMLVMDLGESNAPEVAAAGSAVIPGEKNTLFSQGMERAAIIAHANGESLVQVDNDHEPHRIEQLDDESNGSDMVGSQQQVIEGNCSYPLEVPKTPERRKPAKRSSCEPDGDSRSSSTNVSPRLEKRSSSEHLQSKVKSGLPGTATESKQSPLRRRFSEFAAVVTTSAGVTIPFTDENYFIPLPSHVRKIEARAARDRDIKSTASVVQEAAAPLPPSNLSLLCNEKIDLPKQLEEVLKKRPFTAKQVKAASRKMSPTDPANEQEHHEQQQQQQQVVVALAQEIRRKKQRLAKESSVERSTNSRSTSMSSDSNVMPASAGKPARSNVPSEPSGKKHAGSKTQSKKSSTAAAAAAAATQVTPSESSTSVLDDSGIVSDTSTVADHLRWYDGIGFLSESTMHFEFNKFGIVQPLSDEAYDQHRITDVYRELQLPIKERPVHKRTTAAHEAHDMYKCEVCEGRGRAADFVTPDFCSIRCVQQCSKSALRDYILNSTHALQCNNLLRELKVQIPKEEPKEDEGEEEEATDQQARSKRKQSVKKNVTKTPPSSHNTTASSTSDDDSMSSLSLNSSAFLKRQALRELLPPTLEDTPPAPLRRAAVPQTSPPTDGTEETEFNWQQYLQKIGAQPAPMYLFGPRPFPLAGASGPVENMFRVGMKLEAIDPENSSLFCVCTVVEVRGYRLKLHFDGYPADYDFWVNANSADIFPPGWCRSTNRTLQPPASFIGQAFSWANYLRETNGLVPDKELFAHLNQKSDRNKFEVGMAIEADDLKKSGKVCVATVADKMGDRVLIHFDGWDNRYDYWVSIYSNYIHPVNWHKENNDKITAPPDWNKPFDWEKYIRYKSRTNLGSTKKALKSLFKTRPPVPFKPGQRLEVVDRKQPKLIRPAKVVATDGYEVSLCFEGWPREYEFWIEDDSTDLHPVNWCARTKHPLEPPPNFLLTTCTYDGTCDLKFCMSRGNSKYPQKKFHDRSAECPYKRANWMSEDRKPLRISHDQVHKHNYKETQPATEDDCQSLTAKLEPKCGSRTKSGATAAKLEELKKHPSTASSTPAQLIPTKRIKQETEELLSTATSTATGSTPTPPPSRDPSKERVVRTKEAEERPVAGSSAAATINLSNNESIRLARPVIEEYGPRLMHSYEIWQRHSRYLDECTEQTGALRKNPLHWTTDEMARYIEQLPGCAEYASKIRHEEITGRSFLSFTQADLIDYLGVKIGPAIKIYNRIIRLRQLVTTKFIQL</sequence>
<feature type="compositionally biased region" description="Low complexity" evidence="4">
    <location>
        <begin position="1514"/>
        <end position="1524"/>
    </location>
</feature>
<feature type="compositionally biased region" description="Acidic residues" evidence="4">
    <location>
        <begin position="962"/>
        <end position="972"/>
    </location>
</feature>
<dbReference type="Pfam" id="PF00536">
    <property type="entry name" value="SAM_1"/>
    <property type="match status" value="1"/>
</dbReference>
<dbReference type="GO" id="GO:0045892">
    <property type="term" value="P:negative regulation of DNA-templated transcription"/>
    <property type="evidence" value="ECO:0007669"/>
    <property type="project" value="TreeGrafter"/>
</dbReference>
<feature type="compositionally biased region" description="Basic and acidic residues" evidence="4">
    <location>
        <begin position="571"/>
        <end position="582"/>
    </location>
</feature>
<evidence type="ECO:0000256" key="2">
    <source>
        <dbReference type="ARBA" id="ARBA00022737"/>
    </source>
</evidence>
<dbReference type="InterPro" id="IPR004092">
    <property type="entry name" value="Mbt"/>
</dbReference>
<evidence type="ECO:0000256" key="4">
    <source>
        <dbReference type="SAM" id="MobiDB-lite"/>
    </source>
</evidence>
<evidence type="ECO:0000313" key="6">
    <source>
        <dbReference type="Proteomes" id="UP000076408"/>
    </source>
</evidence>
<dbReference type="InterPro" id="IPR050548">
    <property type="entry name" value="PcG_chromatin_remod_factors"/>
</dbReference>
<dbReference type="Gene3D" id="2.30.30.140">
    <property type="match status" value="3"/>
</dbReference>
<feature type="compositionally biased region" description="Basic residues" evidence="4">
    <location>
        <begin position="977"/>
        <end position="988"/>
    </location>
</feature>
<dbReference type="CDD" id="cd20103">
    <property type="entry name" value="MBT_L3MBTL1-like_rpt3"/>
    <property type="match status" value="1"/>
</dbReference>
<reference evidence="6" key="1">
    <citation type="journal article" date="2014" name="Genome Biol.">
        <title>Genome analysis of a major urban malaria vector mosquito, Anopheles stephensi.</title>
        <authorList>
            <person name="Jiang X."/>
            <person name="Peery A."/>
            <person name="Hall A.B."/>
            <person name="Sharma A."/>
            <person name="Chen X.G."/>
            <person name="Waterhouse R.M."/>
            <person name="Komissarov A."/>
            <person name="Riehle M.M."/>
            <person name="Shouche Y."/>
            <person name="Sharakhova M.V."/>
            <person name="Lawson D."/>
            <person name="Pakpour N."/>
            <person name="Arensburger P."/>
            <person name="Davidson V.L."/>
            <person name="Eiglmeier K."/>
            <person name="Emrich S."/>
            <person name="George P."/>
            <person name="Kennedy R.C."/>
            <person name="Mane S.P."/>
            <person name="Maslen G."/>
            <person name="Oringanje C."/>
            <person name="Qi Y."/>
            <person name="Settlage R."/>
            <person name="Tojo M."/>
            <person name="Tubio J.M."/>
            <person name="Unger M.F."/>
            <person name="Wang B."/>
            <person name="Vernick K.D."/>
            <person name="Ribeiro J.M."/>
            <person name="James A.A."/>
            <person name="Michel K."/>
            <person name="Riehle M.A."/>
            <person name="Luckhart S."/>
            <person name="Sharakhov I.V."/>
            <person name="Tu Z."/>
        </authorList>
    </citation>
    <scope>NUCLEOTIDE SEQUENCE [LARGE SCALE GENOMIC DNA]</scope>
    <source>
        <strain evidence="6">Indian</strain>
    </source>
</reference>
<dbReference type="CDD" id="cd20102">
    <property type="entry name" value="MBT_L3MBTL1-like_rpt2"/>
    <property type="match status" value="1"/>
</dbReference>
<feature type="compositionally biased region" description="Polar residues" evidence="4">
    <location>
        <begin position="806"/>
        <end position="820"/>
    </location>
</feature>
<feature type="region of interest" description="Disordered" evidence="4">
    <location>
        <begin position="1483"/>
        <end position="1553"/>
    </location>
</feature>
<feature type="compositionally biased region" description="Low complexity" evidence="4">
    <location>
        <begin position="994"/>
        <end position="1012"/>
    </location>
</feature>
<feature type="compositionally biased region" description="Basic and acidic residues" evidence="4">
    <location>
        <begin position="542"/>
        <end position="561"/>
    </location>
</feature>
<dbReference type="VEuPathDB" id="VectorBase:ASTEI04668"/>
<feature type="compositionally biased region" description="Low complexity" evidence="4">
    <location>
        <begin position="746"/>
        <end position="760"/>
    </location>
</feature>
<dbReference type="SMART" id="SM00561">
    <property type="entry name" value="MBT"/>
    <property type="match status" value="3"/>
</dbReference>
<dbReference type="EnsemblMetazoa" id="ASTEI04668-RA">
    <property type="protein sequence ID" value="ASTEI04668-PA"/>
    <property type="gene ID" value="ASTEI04668"/>
</dbReference>
<reference evidence="5" key="2">
    <citation type="submission" date="2020-05" db="UniProtKB">
        <authorList>
            <consortium name="EnsemblMetazoa"/>
        </authorList>
    </citation>
    <scope>IDENTIFICATION</scope>
    <source>
        <strain evidence="5">Indian</strain>
    </source>
</reference>
<dbReference type="PANTHER" id="PTHR12247:SF131">
    <property type="entry name" value="LD05287P"/>
    <property type="match status" value="1"/>
</dbReference>
<dbReference type="STRING" id="30069.A0A182Y882"/>
<dbReference type="SUPFAM" id="SSF47769">
    <property type="entry name" value="SAM/Pointed domain"/>
    <property type="match status" value="1"/>
</dbReference>
<feature type="region of interest" description="Disordered" evidence="4">
    <location>
        <begin position="957"/>
        <end position="1012"/>
    </location>
</feature>
<dbReference type="OMA" id="WHKENND"/>
<feature type="region of interest" description="Disordered" evidence="4">
    <location>
        <begin position="1030"/>
        <end position="1057"/>
    </location>
</feature>
<dbReference type="GO" id="GO:0042393">
    <property type="term" value="F:histone binding"/>
    <property type="evidence" value="ECO:0007669"/>
    <property type="project" value="TreeGrafter"/>
</dbReference>
<organism evidence="5 6">
    <name type="scientific">Anopheles stephensi</name>
    <name type="common">Indo-Pakistan malaria mosquito</name>
    <dbReference type="NCBI Taxonomy" id="30069"/>
    <lineage>
        <taxon>Eukaryota</taxon>
        <taxon>Metazoa</taxon>
        <taxon>Ecdysozoa</taxon>
        <taxon>Arthropoda</taxon>
        <taxon>Hexapoda</taxon>
        <taxon>Insecta</taxon>
        <taxon>Pterygota</taxon>
        <taxon>Neoptera</taxon>
        <taxon>Endopterygota</taxon>
        <taxon>Diptera</taxon>
        <taxon>Nematocera</taxon>
        <taxon>Culicoidea</taxon>
        <taxon>Culicidae</taxon>
        <taxon>Anophelinae</taxon>
        <taxon>Anopheles</taxon>
    </lineage>
</organism>
<dbReference type="InterPro" id="IPR001660">
    <property type="entry name" value="SAM"/>
</dbReference>
<dbReference type="Proteomes" id="UP000076408">
    <property type="component" value="Unassembled WGS sequence"/>
</dbReference>
<dbReference type="PANTHER" id="PTHR12247">
    <property type="entry name" value="POLYCOMB GROUP PROTEIN"/>
    <property type="match status" value="1"/>
</dbReference>
<keyword evidence="3" id="KW-0539">Nucleus</keyword>
<evidence type="ECO:0000256" key="3">
    <source>
        <dbReference type="ARBA" id="ARBA00023242"/>
    </source>
</evidence>